<dbReference type="Proteomes" id="UP000433876">
    <property type="component" value="Unassembled WGS sequence"/>
</dbReference>
<dbReference type="AlphaFoldDB" id="A0A8S8ZHA8"/>
<reference evidence="1 2" key="1">
    <citation type="submission" date="2017-07" db="EMBL/GenBank/DDBJ databases">
        <title>Genome sequence of the Sordaria macrospora wild type strain R19027.</title>
        <authorList>
            <person name="Nowrousian M."/>
            <person name="Teichert I."/>
            <person name="Kueck U."/>
        </authorList>
    </citation>
    <scope>NUCLEOTIDE SEQUENCE [LARGE SCALE GENOMIC DNA]</scope>
    <source>
        <strain evidence="1 2">R19027</strain>
        <tissue evidence="1">Mycelium</tissue>
    </source>
</reference>
<evidence type="ECO:0008006" key="3">
    <source>
        <dbReference type="Google" id="ProtNLM"/>
    </source>
</evidence>
<organism evidence="1 2">
    <name type="scientific">Sordaria macrospora</name>
    <dbReference type="NCBI Taxonomy" id="5147"/>
    <lineage>
        <taxon>Eukaryota</taxon>
        <taxon>Fungi</taxon>
        <taxon>Dikarya</taxon>
        <taxon>Ascomycota</taxon>
        <taxon>Pezizomycotina</taxon>
        <taxon>Sordariomycetes</taxon>
        <taxon>Sordariomycetidae</taxon>
        <taxon>Sordariales</taxon>
        <taxon>Sordariaceae</taxon>
        <taxon>Sordaria</taxon>
    </lineage>
</organism>
<dbReference type="GO" id="GO:0005737">
    <property type="term" value="C:cytoplasm"/>
    <property type="evidence" value="ECO:0007669"/>
    <property type="project" value="TreeGrafter"/>
</dbReference>
<dbReference type="Pfam" id="PF10294">
    <property type="entry name" value="Methyltransf_16"/>
    <property type="match status" value="1"/>
</dbReference>
<evidence type="ECO:0000313" key="2">
    <source>
        <dbReference type="Proteomes" id="UP000433876"/>
    </source>
</evidence>
<comment type="caution">
    <text evidence="1">The sequence shown here is derived from an EMBL/GenBank/DDBJ whole genome shotgun (WGS) entry which is preliminary data.</text>
</comment>
<dbReference type="OMA" id="RARWCIV"/>
<dbReference type="VEuPathDB" id="FungiDB:SMAC_02565"/>
<dbReference type="SUPFAM" id="SSF53335">
    <property type="entry name" value="S-adenosyl-L-methionine-dependent methyltransferases"/>
    <property type="match status" value="1"/>
</dbReference>
<proteinExistence type="predicted"/>
<dbReference type="Gene3D" id="3.40.50.150">
    <property type="entry name" value="Vaccinia Virus protein VP39"/>
    <property type="match status" value="1"/>
</dbReference>
<name>A0A8S8ZHA8_SORMA</name>
<dbReference type="EMBL" id="NMPR01000240">
    <property type="protein sequence ID" value="KAA8624279.1"/>
    <property type="molecule type" value="Genomic_DNA"/>
</dbReference>
<sequence>MALTARLSFIDTTENEPEGDPEDLFAGSLGVIFTDDVTNQHGDASTALHYTSPHLSKPLRIELSDPKAAQDRSLFSHFLWNASLLLADLIEAGTLGLQAGGDTTGAGAGTVELGKNVPVPPLKNFDIRGKSTIEMGAGTGLPSLMAALLGAKRVLVTDYPAPVVIENLTKNVELNLKHQEAAKDVEVAVEGHGWGELETPLAVENKGAFDRVLCADCLWMEEQHENLRRSIAWFLSDDPEARAWVVGGYHTGRKKMRGFFDDEELRKLGLEVERLWERDCDGIDREWAWDRGAEDLDITGRKRWLAISVLRRIRKDAEGGKAER</sequence>
<dbReference type="InterPro" id="IPR019410">
    <property type="entry name" value="Methyltransf_16"/>
</dbReference>
<protein>
    <recommendedName>
        <fullName evidence="3">Nicotinamide N-methyltransferase</fullName>
    </recommendedName>
</protein>
<dbReference type="InterPro" id="IPR029063">
    <property type="entry name" value="SAM-dependent_MTases_sf"/>
</dbReference>
<dbReference type="GO" id="GO:0008757">
    <property type="term" value="F:S-adenosylmethionine-dependent methyltransferase activity"/>
    <property type="evidence" value="ECO:0007669"/>
    <property type="project" value="UniProtKB-ARBA"/>
</dbReference>
<accession>A0A8S8ZHA8</accession>
<evidence type="ECO:0000313" key="1">
    <source>
        <dbReference type="EMBL" id="KAA8624279.1"/>
    </source>
</evidence>
<dbReference type="PANTHER" id="PTHR14614:SF104">
    <property type="entry name" value="N-METHYLTRANSFERASE, PUTATIVE (AFU_ORTHOLOGUE AFUA_1G17750)-RELATED"/>
    <property type="match status" value="1"/>
</dbReference>
<gene>
    <name evidence="1" type="ORF">SMACR_02565</name>
</gene>
<dbReference type="PANTHER" id="PTHR14614">
    <property type="entry name" value="HEPATOCELLULAR CARCINOMA-ASSOCIATED ANTIGEN"/>
    <property type="match status" value="1"/>
</dbReference>